<comment type="cofactor">
    <cofactor evidence="1 12">
        <name>pyridoxal 5'-phosphate</name>
        <dbReference type="ChEBI" id="CHEBI:597326"/>
    </cofactor>
</comment>
<dbReference type="AlphaFoldDB" id="A0A542VYX0"/>
<dbReference type="InterPro" id="IPR050087">
    <property type="entry name" value="AON_synthase_class-II"/>
</dbReference>
<dbReference type="GO" id="GO:0008710">
    <property type="term" value="F:8-amino-7-oxononanoate synthase activity"/>
    <property type="evidence" value="ECO:0007669"/>
    <property type="project" value="UniProtKB-EC"/>
</dbReference>
<dbReference type="PROSITE" id="PS00599">
    <property type="entry name" value="AA_TRANSFER_CLASS_2"/>
    <property type="match status" value="1"/>
</dbReference>
<dbReference type="Gene3D" id="3.90.1150.10">
    <property type="entry name" value="Aspartate Aminotransferase, domain 1"/>
    <property type="match status" value="1"/>
</dbReference>
<comment type="pathway">
    <text evidence="2">Cofactor biosynthesis; biotin biosynthesis.</text>
</comment>
<dbReference type="GO" id="GO:0009102">
    <property type="term" value="P:biotin biosynthetic process"/>
    <property type="evidence" value="ECO:0007669"/>
    <property type="project" value="UniProtKB-KW"/>
</dbReference>
<name>A0A542VYX0_ZYMMB</name>
<dbReference type="EMBL" id="VFOF01000001">
    <property type="protein sequence ID" value="TQL16527.1"/>
    <property type="molecule type" value="Genomic_DNA"/>
</dbReference>
<reference evidence="14 15" key="1">
    <citation type="submission" date="2019-06" db="EMBL/GenBank/DDBJ databases">
        <title>Genome sequencing of Zymomonas mobilis strains for genetic engineering and biofuel applications.</title>
        <authorList>
            <person name="Teravest M."/>
        </authorList>
    </citation>
    <scope>NUCLEOTIDE SEQUENCE [LARGE SCALE GENOMIC DNA]</scope>
    <source>
        <strain evidence="14 15">AN0101</strain>
    </source>
</reference>
<evidence type="ECO:0000256" key="12">
    <source>
        <dbReference type="RuleBase" id="RU003693"/>
    </source>
</evidence>
<dbReference type="InterPro" id="IPR015421">
    <property type="entry name" value="PyrdxlP-dep_Trfase_major"/>
</dbReference>
<dbReference type="GO" id="GO:0030170">
    <property type="term" value="F:pyridoxal phosphate binding"/>
    <property type="evidence" value="ECO:0007669"/>
    <property type="project" value="InterPro"/>
</dbReference>
<keyword evidence="8 12" id="KW-0663">Pyridoxal phosphate</keyword>
<evidence type="ECO:0000256" key="10">
    <source>
        <dbReference type="ARBA" id="ARBA00033381"/>
    </source>
</evidence>
<gene>
    <name evidence="14" type="ORF">FBY58_0062</name>
</gene>
<feature type="domain" description="Aminotransferase class I/classII large" evidence="13">
    <location>
        <begin position="46"/>
        <end position="387"/>
    </location>
</feature>
<keyword evidence="7" id="KW-0093">Biotin biosynthesis</keyword>
<sequence length="402" mass="43505">MTRFDHYFHQALLGLSQQKLRRALHSIKPEDGAMVNHVSDSKLLCDFSSNDYLGLSAHPLLKERSQLLTAQFGAGARSSRLVSGTLPAHFQVESKVANFKNKEAALLFPSGWQANASVLPALFRLSFEQTGHKALVFTDRLNHASLHHGCAAAGVRQIRFRHNDLSHLAALLEKQKQASGLRFIITESVFSMDGDQADIRRLRQVADQYDAFLYVDEAHATGILGTNGQGLAGGNHGADLVMGTFSKALGCFGAYIAGSKLLCDWLLNSCSGFIYSTAIPPSMLGAMDAALDIVPTLSESRRQLAAKSDLIRNMFQSMGLDTGLSSTHIIPVITGDNETTLSAAEYLKSQGVLAIAIRPPTVPSHSGRLRFALTALHDESMLGHLCQVMGTLAPSILARRAK</sequence>
<evidence type="ECO:0000256" key="3">
    <source>
        <dbReference type="ARBA" id="ARBA00010008"/>
    </source>
</evidence>
<organism evidence="14 15">
    <name type="scientific">Zymomonas mobilis</name>
    <dbReference type="NCBI Taxonomy" id="542"/>
    <lineage>
        <taxon>Bacteria</taxon>
        <taxon>Pseudomonadati</taxon>
        <taxon>Pseudomonadota</taxon>
        <taxon>Alphaproteobacteria</taxon>
        <taxon>Sphingomonadales</taxon>
        <taxon>Zymomonadaceae</taxon>
        <taxon>Zymomonas</taxon>
    </lineage>
</organism>
<accession>A0A542VYX0</accession>
<comment type="subunit">
    <text evidence="4">Homodimer.</text>
</comment>
<evidence type="ECO:0000256" key="1">
    <source>
        <dbReference type="ARBA" id="ARBA00001933"/>
    </source>
</evidence>
<dbReference type="OrthoDB" id="9807157at2"/>
<evidence type="ECO:0000256" key="8">
    <source>
        <dbReference type="ARBA" id="ARBA00022898"/>
    </source>
</evidence>
<dbReference type="InterPro" id="IPR015422">
    <property type="entry name" value="PyrdxlP-dep_Trfase_small"/>
</dbReference>
<dbReference type="RefSeq" id="WP_141918821.1">
    <property type="nucleotide sequence ID" value="NZ_VFOF01000001.1"/>
</dbReference>
<evidence type="ECO:0000256" key="11">
    <source>
        <dbReference type="ARBA" id="ARBA00047715"/>
    </source>
</evidence>
<evidence type="ECO:0000256" key="9">
    <source>
        <dbReference type="ARBA" id="ARBA00032610"/>
    </source>
</evidence>
<protein>
    <recommendedName>
        <fullName evidence="5">8-amino-7-oxononanoate synthase</fullName>
        <ecNumber evidence="5">2.3.1.47</ecNumber>
    </recommendedName>
    <alternativeName>
        <fullName evidence="9">7-keto-8-amino-pelargonic acid synthase</fullName>
    </alternativeName>
    <alternativeName>
        <fullName evidence="10">8-amino-7-ketopelargonate synthase</fullName>
    </alternativeName>
</protein>
<comment type="catalytic activity">
    <reaction evidence="11">
        <text>6-carboxyhexanoyl-[ACP] + L-alanine + H(+) = (8S)-8-amino-7-oxononanoate + holo-[ACP] + CO2</text>
        <dbReference type="Rhea" id="RHEA:42288"/>
        <dbReference type="Rhea" id="RHEA-COMP:9685"/>
        <dbReference type="Rhea" id="RHEA-COMP:9955"/>
        <dbReference type="ChEBI" id="CHEBI:15378"/>
        <dbReference type="ChEBI" id="CHEBI:16526"/>
        <dbReference type="ChEBI" id="CHEBI:57972"/>
        <dbReference type="ChEBI" id="CHEBI:64479"/>
        <dbReference type="ChEBI" id="CHEBI:78846"/>
        <dbReference type="ChEBI" id="CHEBI:149468"/>
        <dbReference type="EC" id="2.3.1.47"/>
    </reaction>
</comment>
<dbReference type="InterPro" id="IPR004839">
    <property type="entry name" value="Aminotransferase_I/II_large"/>
</dbReference>
<evidence type="ECO:0000256" key="7">
    <source>
        <dbReference type="ARBA" id="ARBA00022756"/>
    </source>
</evidence>
<dbReference type="PANTHER" id="PTHR13693">
    <property type="entry name" value="CLASS II AMINOTRANSFERASE/8-AMINO-7-OXONONANOATE SYNTHASE"/>
    <property type="match status" value="1"/>
</dbReference>
<dbReference type="InterPro" id="IPR001917">
    <property type="entry name" value="Aminotrans_II_pyridoxalP_BS"/>
</dbReference>
<dbReference type="Pfam" id="PF00155">
    <property type="entry name" value="Aminotran_1_2"/>
    <property type="match status" value="1"/>
</dbReference>
<evidence type="ECO:0000313" key="15">
    <source>
        <dbReference type="Proteomes" id="UP000316887"/>
    </source>
</evidence>
<dbReference type="PANTHER" id="PTHR13693:SF100">
    <property type="entry name" value="8-AMINO-7-OXONONANOATE SYNTHASE"/>
    <property type="match status" value="1"/>
</dbReference>
<evidence type="ECO:0000256" key="6">
    <source>
        <dbReference type="ARBA" id="ARBA00022679"/>
    </source>
</evidence>
<comment type="similarity">
    <text evidence="3">Belongs to the class-II pyridoxal-phosphate-dependent aminotransferase family. BioF subfamily.</text>
</comment>
<evidence type="ECO:0000256" key="4">
    <source>
        <dbReference type="ARBA" id="ARBA00011738"/>
    </source>
</evidence>
<comment type="caution">
    <text evidence="14">The sequence shown here is derived from an EMBL/GenBank/DDBJ whole genome shotgun (WGS) entry which is preliminary data.</text>
</comment>
<evidence type="ECO:0000256" key="2">
    <source>
        <dbReference type="ARBA" id="ARBA00004746"/>
    </source>
</evidence>
<evidence type="ECO:0000313" key="14">
    <source>
        <dbReference type="EMBL" id="TQL16527.1"/>
    </source>
</evidence>
<keyword evidence="6" id="KW-0808">Transferase</keyword>
<dbReference type="InterPro" id="IPR015424">
    <property type="entry name" value="PyrdxlP-dep_Trfase"/>
</dbReference>
<dbReference type="EC" id="2.3.1.47" evidence="5"/>
<proteinExistence type="inferred from homology"/>
<dbReference type="Proteomes" id="UP000316887">
    <property type="component" value="Unassembled WGS sequence"/>
</dbReference>
<dbReference type="SUPFAM" id="SSF53383">
    <property type="entry name" value="PLP-dependent transferases"/>
    <property type="match status" value="1"/>
</dbReference>
<evidence type="ECO:0000259" key="13">
    <source>
        <dbReference type="Pfam" id="PF00155"/>
    </source>
</evidence>
<evidence type="ECO:0000256" key="5">
    <source>
        <dbReference type="ARBA" id="ARBA00013187"/>
    </source>
</evidence>
<dbReference type="Gene3D" id="3.40.640.10">
    <property type="entry name" value="Type I PLP-dependent aspartate aminotransferase-like (Major domain)"/>
    <property type="match status" value="1"/>
</dbReference>